<name>D5BEM7_ZUNPS</name>
<keyword evidence="1" id="KW-0472">Membrane</keyword>
<evidence type="ECO:0000313" key="3">
    <source>
        <dbReference type="Proteomes" id="UP000001654"/>
    </source>
</evidence>
<keyword evidence="3" id="KW-1185">Reference proteome</keyword>
<protein>
    <submittedName>
        <fullName evidence="2">Uncharacterized protein</fullName>
    </submittedName>
</protein>
<keyword evidence="1" id="KW-1133">Transmembrane helix</keyword>
<accession>D5BEM7</accession>
<dbReference type="EMBL" id="CP001650">
    <property type="protein sequence ID" value="ADF55012.1"/>
    <property type="molecule type" value="Genomic_DNA"/>
</dbReference>
<feature type="transmembrane region" description="Helical" evidence="1">
    <location>
        <begin position="6"/>
        <end position="24"/>
    </location>
</feature>
<evidence type="ECO:0000256" key="1">
    <source>
        <dbReference type="SAM" id="Phobius"/>
    </source>
</evidence>
<sequence length="41" mass="4654">MSALEVYNFLGVVLKFIAVAEFLAKNYKHGIKFYKAGSFTH</sequence>
<reference evidence="2 3" key="1">
    <citation type="journal article" date="2010" name="BMC Genomics">
        <title>The complete genome of Zunongwangia profunda SM-A87 reveals its adaptation to the deep-sea environment and ecological role in sedimentary organic nitrogen degradation.</title>
        <authorList>
            <person name="Qin Q.L."/>
            <person name="Zhang X.Y."/>
            <person name="Wang X.M."/>
            <person name="Liu G.M."/>
            <person name="Chen X.L."/>
            <person name="Xie B.B."/>
            <person name="Dang H.Y."/>
            <person name="Zhou B.C."/>
            <person name="Yu J."/>
            <person name="Zhang Y.Z."/>
        </authorList>
    </citation>
    <scope>NUCLEOTIDE SEQUENCE [LARGE SCALE GENOMIC DNA]</scope>
    <source>
        <strain evidence="3">DSM 18752 / CCTCC AB 206139 / SM-A87</strain>
    </source>
</reference>
<keyword evidence="1" id="KW-0812">Transmembrane</keyword>
<gene>
    <name evidence="2" type="ordered locus">ZPR_4713</name>
</gene>
<proteinExistence type="predicted"/>
<dbReference type="HOGENOM" id="CLU_3279176_0_0_10"/>
<dbReference type="Proteomes" id="UP000001654">
    <property type="component" value="Chromosome"/>
</dbReference>
<organism evidence="2 3">
    <name type="scientific">Zunongwangia profunda (strain DSM 18752 / CCTCC AB 206139 / SM-A87)</name>
    <name type="common">Wangia profunda</name>
    <dbReference type="NCBI Taxonomy" id="655815"/>
    <lineage>
        <taxon>Bacteria</taxon>
        <taxon>Pseudomonadati</taxon>
        <taxon>Bacteroidota</taxon>
        <taxon>Flavobacteriia</taxon>
        <taxon>Flavobacteriales</taxon>
        <taxon>Flavobacteriaceae</taxon>
        <taxon>Zunongwangia</taxon>
    </lineage>
</organism>
<evidence type="ECO:0000313" key="2">
    <source>
        <dbReference type="EMBL" id="ADF55012.1"/>
    </source>
</evidence>
<dbReference type="AlphaFoldDB" id="D5BEM7"/>
<dbReference type="KEGG" id="zpr:ZPR_4713"/>